<dbReference type="AlphaFoldDB" id="A0A4Q7TYD8"/>
<proteinExistence type="predicted"/>
<keyword evidence="3" id="KW-1185">Reference proteome</keyword>
<organism evidence="2 3">
    <name type="scientific">Leucobacter luti</name>
    <dbReference type="NCBI Taxonomy" id="340320"/>
    <lineage>
        <taxon>Bacteria</taxon>
        <taxon>Bacillati</taxon>
        <taxon>Actinomycetota</taxon>
        <taxon>Actinomycetes</taxon>
        <taxon>Micrococcales</taxon>
        <taxon>Microbacteriaceae</taxon>
        <taxon>Leucobacter</taxon>
    </lineage>
</organism>
<reference evidence="2 3" key="1">
    <citation type="journal article" date="2015" name="Stand. Genomic Sci.">
        <title>Genomic Encyclopedia of Bacterial and Archaeal Type Strains, Phase III: the genomes of soil and plant-associated and newly described type strains.</title>
        <authorList>
            <person name="Whitman W.B."/>
            <person name="Woyke T."/>
            <person name="Klenk H.P."/>
            <person name="Zhou Y."/>
            <person name="Lilburn T.G."/>
            <person name="Beck B.J."/>
            <person name="De Vos P."/>
            <person name="Vandamme P."/>
            <person name="Eisen J.A."/>
            <person name="Garrity G."/>
            <person name="Hugenholtz P."/>
            <person name="Kyrpides N.C."/>
        </authorList>
    </citation>
    <scope>NUCLEOTIDE SEQUENCE [LARGE SCALE GENOMIC DNA]</scope>
    <source>
        <strain evidence="2 3">RF6</strain>
    </source>
</reference>
<dbReference type="EMBL" id="SHKI01000004">
    <property type="protein sequence ID" value="RZT66204.1"/>
    <property type="molecule type" value="Genomic_DNA"/>
</dbReference>
<protein>
    <submittedName>
        <fullName evidence="2">Uncharacterized protein</fullName>
    </submittedName>
</protein>
<comment type="caution">
    <text evidence="2">The sequence shown here is derived from an EMBL/GenBank/DDBJ whole genome shotgun (WGS) entry which is preliminary data.</text>
</comment>
<name>A0A4Q7TYD8_9MICO</name>
<accession>A0A4Q7TYD8</accession>
<sequence length="107" mass="11455">MWKNDDVTEPTHDDAPEMPDAHSWHIPRLIIAWAVAAIIGTLVTILVPADDRFAWLAFAVGASTLVTFALQLGTAQRVGFITRVAFSVAGSVLVIAVIDVANLLFGS</sequence>
<dbReference type="Proteomes" id="UP000291832">
    <property type="component" value="Unassembled WGS sequence"/>
</dbReference>
<keyword evidence="1" id="KW-0812">Transmembrane</keyword>
<evidence type="ECO:0000256" key="1">
    <source>
        <dbReference type="SAM" id="Phobius"/>
    </source>
</evidence>
<evidence type="ECO:0000313" key="3">
    <source>
        <dbReference type="Proteomes" id="UP000291832"/>
    </source>
</evidence>
<feature type="transmembrane region" description="Helical" evidence="1">
    <location>
        <begin position="84"/>
        <end position="105"/>
    </location>
</feature>
<evidence type="ECO:0000313" key="2">
    <source>
        <dbReference type="EMBL" id="RZT66204.1"/>
    </source>
</evidence>
<feature type="transmembrane region" description="Helical" evidence="1">
    <location>
        <begin position="29"/>
        <end position="47"/>
    </location>
</feature>
<feature type="transmembrane region" description="Helical" evidence="1">
    <location>
        <begin position="53"/>
        <end position="72"/>
    </location>
</feature>
<gene>
    <name evidence="2" type="ORF">EV139_1633</name>
</gene>
<keyword evidence="1" id="KW-1133">Transmembrane helix</keyword>
<keyword evidence="1" id="KW-0472">Membrane</keyword>